<feature type="region of interest" description="Disordered" evidence="1">
    <location>
        <begin position="1027"/>
        <end position="1057"/>
    </location>
</feature>
<reference evidence="6 7" key="1">
    <citation type="submission" date="2016-11" db="EMBL/GenBank/DDBJ databases">
        <authorList>
            <person name="Jaros S."/>
            <person name="Januszkiewicz K."/>
            <person name="Wedrychowicz H."/>
        </authorList>
    </citation>
    <scope>NUCLEOTIDE SEQUENCE [LARGE SCALE GENOMIC DNA]</scope>
    <source>
        <strain evidence="6 7">DSM 44523</strain>
    </source>
</reference>
<dbReference type="SUPFAM" id="SSF89372">
    <property type="entry name" value="Fucose-specific lectin"/>
    <property type="match status" value="2"/>
</dbReference>
<dbReference type="AlphaFoldDB" id="A0A1M4ZAT2"/>
<dbReference type="Pfam" id="PF17168">
    <property type="entry name" value="DUF5127"/>
    <property type="match status" value="1"/>
</dbReference>
<dbReference type="InterPro" id="IPR032515">
    <property type="entry name" value="DUF4964"/>
</dbReference>
<proteinExistence type="predicted"/>
<evidence type="ECO:0000259" key="5">
    <source>
        <dbReference type="Pfam" id="PF26607"/>
    </source>
</evidence>
<dbReference type="RefSeq" id="WP_073480859.1">
    <property type="nucleotide sequence ID" value="NZ_FQVN01000002.1"/>
</dbReference>
<name>A0A1M4ZAT2_STRHI</name>
<dbReference type="EMBL" id="FQVN01000002">
    <property type="protein sequence ID" value="SHF15068.1"/>
    <property type="molecule type" value="Genomic_DNA"/>
</dbReference>
<dbReference type="InterPro" id="IPR052743">
    <property type="entry name" value="Glutaminase_GtaA"/>
</dbReference>
<dbReference type="OrthoDB" id="9757939at2"/>
<dbReference type="InterPro" id="IPR032514">
    <property type="entry name" value="GtaA_central"/>
</dbReference>
<accession>A0A1M4ZAT2</accession>
<feature type="domain" description="PLL-like beta propeller" evidence="5">
    <location>
        <begin position="810"/>
        <end position="1039"/>
    </location>
</feature>
<feature type="domain" description="Glutaminase A central" evidence="3">
    <location>
        <begin position="362"/>
        <end position="703"/>
    </location>
</feature>
<feature type="domain" description="Glutaminase A N-terminal" evidence="4">
    <location>
        <begin position="125"/>
        <end position="355"/>
    </location>
</feature>
<organism evidence="6 7">
    <name type="scientific">Streptoalloteichus hindustanus</name>
    <dbReference type="NCBI Taxonomy" id="2017"/>
    <lineage>
        <taxon>Bacteria</taxon>
        <taxon>Bacillati</taxon>
        <taxon>Actinomycetota</taxon>
        <taxon>Actinomycetes</taxon>
        <taxon>Pseudonocardiales</taxon>
        <taxon>Pseudonocardiaceae</taxon>
        <taxon>Streptoalloteichus</taxon>
    </lineage>
</organism>
<dbReference type="PANTHER" id="PTHR31987">
    <property type="entry name" value="GLUTAMINASE A-RELATED"/>
    <property type="match status" value="1"/>
</dbReference>
<dbReference type="InterPro" id="IPR033433">
    <property type="entry name" value="GtaA_N"/>
</dbReference>
<evidence type="ECO:0000259" key="4">
    <source>
        <dbReference type="Pfam" id="PF17168"/>
    </source>
</evidence>
<keyword evidence="7" id="KW-1185">Reference proteome</keyword>
<evidence type="ECO:0000259" key="2">
    <source>
        <dbReference type="Pfam" id="PF16334"/>
    </source>
</evidence>
<sequence>MSHEPVWSPLPNRRSVLRGMGVAALAAGFVPTGADAQAGSAVRPVPPDAVGLRPPATPLVVRAPYLNTWLTGDDLAGSWSRFWTGAVTALCGIAVVDGESFVFAGQPGFAEAKRMRQADFSLTSTESIFTMEGAGVALTVTFLSPVDLEDFRRQSVPASYVVVTARSVDGRAHQVSVYLDISAEWAHGDQSSPVGWARHDLAGANPLTALTFTPASPEPLTERHDQASWGTVVWAADARPGLTWQIGADTVVRRQGMTGGLANQVDARMPRAINDAWPVAGFRQDLGVVRPHEPSQELVLLLGHVRTPAVRYQGADLPPLWSAYWGDWPEMLAWFRADLPAARRRCASLDERIVAEATAVGGPAYARLCRLALRQAVAGAELVRGDGAVWAFQKEISSGAFMSTVDVLYPAAPVYLHLGPAHLKALLLPVIDYARTGWTKPYAPHDLGLYPRADGQAYGSGDMPVEESANLLVMAAALVGRLPDEEIRRFVTREYPVFRQWAEYLVDHALDPGLQNHTDDFTGPIAHSVNLALKGITGLGAMSRLAAAVGEEADELRYRATAFRYITLWADRARDDAEDHLKLAYDRPGTWSLKYNAYADRLLRLGLVPHRVAAQEANWYLRSAARYGIPLDVRHHYTKNDWELWCAAWLVDRQDVRQLIVERVHDYAHQTPSRVPLSDWHDTDSAVNKGFQARPVVGGFFAPLTVDNQRTPSAPTTGHGPAVAQDVVGKLTFVTTTSSGRLVHGWQSRPGQGPWERAELIDGVVGDASSLLDVNGKLTYFVRTRSGELVWGWQESPGRGPWRSEIIARDIAGSPAAALDIAGKLTVVATTVSGRLAHGWQSRPGEGPWEWTELVDGVVGDAASLLDVNGKLTCFVRSRDGDLVWGWQESPGRGPWRFEAIARDVAGIPSAALDVSGKLTYFVRTRDDHLLHGWQTNPGRTTWDSARLTPMAHGDPASTLDSSGHLVVLTRHRNDELLCGRQERPGQGPWRFAVLATNVDGNPAAITDPGGKLTFFVRAKDGHLLHGWQTSAGGDRWDTTTLGSLGAPNSHPARGTS</sequence>
<dbReference type="Pfam" id="PF16335">
    <property type="entry name" value="GtaA_6_Hairpin"/>
    <property type="match status" value="1"/>
</dbReference>
<feature type="domain" description="DUF4964" evidence="2">
    <location>
        <begin position="51"/>
        <end position="106"/>
    </location>
</feature>
<evidence type="ECO:0000313" key="6">
    <source>
        <dbReference type="EMBL" id="SHF15068.1"/>
    </source>
</evidence>
<evidence type="ECO:0000259" key="3">
    <source>
        <dbReference type="Pfam" id="PF16335"/>
    </source>
</evidence>
<evidence type="ECO:0000313" key="7">
    <source>
        <dbReference type="Proteomes" id="UP000184501"/>
    </source>
</evidence>
<dbReference type="Pfam" id="PF16334">
    <property type="entry name" value="DUF4964"/>
    <property type="match status" value="1"/>
</dbReference>
<evidence type="ECO:0000256" key="1">
    <source>
        <dbReference type="SAM" id="MobiDB-lite"/>
    </source>
</evidence>
<dbReference type="PROSITE" id="PS51318">
    <property type="entry name" value="TAT"/>
    <property type="match status" value="1"/>
</dbReference>
<dbReference type="Pfam" id="PF26607">
    <property type="entry name" value="DUF8189"/>
    <property type="match status" value="1"/>
</dbReference>
<dbReference type="STRING" id="2017.SAMN05444320_102665"/>
<gene>
    <name evidence="6" type="ORF">SAMN05444320_102665</name>
</gene>
<dbReference type="PANTHER" id="PTHR31987:SF1">
    <property type="entry name" value="GLUTAMINASE A"/>
    <property type="match status" value="1"/>
</dbReference>
<dbReference type="InterPro" id="IPR006311">
    <property type="entry name" value="TAT_signal"/>
</dbReference>
<dbReference type="Proteomes" id="UP000184501">
    <property type="component" value="Unassembled WGS sequence"/>
</dbReference>
<dbReference type="InterPro" id="IPR058502">
    <property type="entry name" value="PLL-like_beta-prop"/>
</dbReference>
<protein>
    <submittedName>
        <fullName evidence="6">Uncharacterized protein</fullName>
    </submittedName>
</protein>